<dbReference type="AlphaFoldDB" id="A0A9P0W0H6"/>
<dbReference type="SUPFAM" id="SSF53474">
    <property type="entry name" value="alpha/beta-Hydrolases"/>
    <property type="match status" value="1"/>
</dbReference>
<protein>
    <submittedName>
        <fullName evidence="3">Monoglyceride lipase</fullName>
    </submittedName>
</protein>
<dbReference type="EMBL" id="CAKXYY010000021">
    <property type="protein sequence ID" value="CAH2355044.1"/>
    <property type="molecule type" value="Genomic_DNA"/>
</dbReference>
<dbReference type="Pfam" id="PF12146">
    <property type="entry name" value="Hydrolase_4"/>
    <property type="match status" value="1"/>
</dbReference>
<evidence type="ECO:0000256" key="1">
    <source>
        <dbReference type="SAM" id="MobiDB-lite"/>
    </source>
</evidence>
<dbReference type="PANTHER" id="PTHR11614">
    <property type="entry name" value="PHOSPHOLIPASE-RELATED"/>
    <property type="match status" value="1"/>
</dbReference>
<evidence type="ECO:0000259" key="2">
    <source>
        <dbReference type="Pfam" id="PF12146"/>
    </source>
</evidence>
<feature type="compositionally biased region" description="Low complexity" evidence="1">
    <location>
        <begin position="1"/>
        <end position="20"/>
    </location>
</feature>
<evidence type="ECO:0000313" key="4">
    <source>
        <dbReference type="Proteomes" id="UP000837801"/>
    </source>
</evidence>
<sequence>MSSNFPTSPMTTSTSPSFVSATTHKTTQSHVHSKKFTKDIPITSHPPYVPVGRPVNYKLDYKDISFNVIEWPHSGKYRGKIIYLHAFGEHAGVYTEFHDKLSLSGYEVFYYEQRGSADTSWGNKDYGKTDAIRQIDDLNFIVKYNMDRRFIDEKFYLMGSAMGGAICIDYAIKGKYKDSIKCIIAACPTTILHPEAALSPVLAFLTPMISTCAPNYKVLTNRIPPERLTSSVRWQEYLRTYERHTHIGTTKFFHDLFQRGSMLLTKNYMKKFPSNLSIMILHGEDDVVNFIEGSKKAYSLINTKAGKEFVTVPGARHALFIEREELFELVFNKVVSFMHQHI</sequence>
<evidence type="ECO:0000313" key="3">
    <source>
        <dbReference type="EMBL" id="CAH2355044.1"/>
    </source>
</evidence>
<organism evidence="3 4">
    <name type="scientific">[Candida] railenensis</name>
    <dbReference type="NCBI Taxonomy" id="45579"/>
    <lineage>
        <taxon>Eukaryota</taxon>
        <taxon>Fungi</taxon>
        <taxon>Dikarya</taxon>
        <taxon>Ascomycota</taxon>
        <taxon>Saccharomycotina</taxon>
        <taxon>Pichiomycetes</taxon>
        <taxon>Debaryomycetaceae</taxon>
        <taxon>Kurtzmaniella</taxon>
    </lineage>
</organism>
<dbReference type="InterPro" id="IPR051044">
    <property type="entry name" value="MAG_DAG_Lipase"/>
</dbReference>
<dbReference type="OrthoDB" id="10249433at2759"/>
<gene>
    <name evidence="3" type="ORF">CLIB1423_21S00562</name>
</gene>
<dbReference type="InterPro" id="IPR029058">
    <property type="entry name" value="AB_hydrolase_fold"/>
</dbReference>
<dbReference type="Proteomes" id="UP000837801">
    <property type="component" value="Unassembled WGS sequence"/>
</dbReference>
<proteinExistence type="predicted"/>
<reference evidence="3" key="1">
    <citation type="submission" date="2022-03" db="EMBL/GenBank/DDBJ databases">
        <authorList>
            <person name="Legras J.-L."/>
            <person name="Devillers H."/>
            <person name="Grondin C."/>
        </authorList>
    </citation>
    <scope>NUCLEOTIDE SEQUENCE</scope>
    <source>
        <strain evidence="3">CLIB 1423</strain>
    </source>
</reference>
<comment type="caution">
    <text evidence="3">The sequence shown here is derived from an EMBL/GenBank/DDBJ whole genome shotgun (WGS) entry which is preliminary data.</text>
</comment>
<keyword evidence="4" id="KW-1185">Reference proteome</keyword>
<dbReference type="InterPro" id="IPR022742">
    <property type="entry name" value="Hydrolase_4"/>
</dbReference>
<feature type="compositionally biased region" description="Polar residues" evidence="1">
    <location>
        <begin position="21"/>
        <end position="30"/>
    </location>
</feature>
<accession>A0A9P0W0H6</accession>
<feature type="domain" description="Serine aminopeptidase S33" evidence="2">
    <location>
        <begin position="76"/>
        <end position="324"/>
    </location>
</feature>
<feature type="region of interest" description="Disordered" evidence="1">
    <location>
        <begin position="1"/>
        <end position="30"/>
    </location>
</feature>
<name>A0A9P0W0H6_9ASCO</name>
<dbReference type="Gene3D" id="3.40.50.1820">
    <property type="entry name" value="alpha/beta hydrolase"/>
    <property type="match status" value="1"/>
</dbReference>